<keyword evidence="3" id="KW-0560">Oxidoreductase</keyword>
<dbReference type="GO" id="GO:0016491">
    <property type="term" value="F:oxidoreductase activity"/>
    <property type="evidence" value="ECO:0007669"/>
    <property type="project" value="UniProtKB-KW"/>
</dbReference>
<dbReference type="Pfam" id="PF13561">
    <property type="entry name" value="adh_short_C2"/>
    <property type="match status" value="1"/>
</dbReference>
<evidence type="ECO:0000256" key="3">
    <source>
        <dbReference type="ARBA" id="ARBA00023002"/>
    </source>
</evidence>
<accession>A0A9N8V7M5</accession>
<reference evidence="5" key="1">
    <citation type="submission" date="2021-06" db="EMBL/GenBank/DDBJ databases">
        <authorList>
            <person name="Kallberg Y."/>
            <person name="Tangrot J."/>
            <person name="Rosling A."/>
        </authorList>
    </citation>
    <scope>NUCLEOTIDE SEQUENCE</scope>
    <source>
        <strain evidence="5">AZ414A</strain>
    </source>
</reference>
<keyword evidence="2" id="KW-0521">NADP</keyword>
<comment type="caution">
    <text evidence="5">The sequence shown here is derived from an EMBL/GenBank/DDBJ whole genome shotgun (WGS) entry which is preliminary data.</text>
</comment>
<dbReference type="Pfam" id="PF00106">
    <property type="entry name" value="adh_short"/>
    <property type="match status" value="1"/>
</dbReference>
<evidence type="ECO:0000259" key="4">
    <source>
        <dbReference type="Pfam" id="PF03184"/>
    </source>
</evidence>
<dbReference type="InterPro" id="IPR052178">
    <property type="entry name" value="Sec_Metab_Biosynth_SDR"/>
</dbReference>
<dbReference type="InterPro" id="IPR036291">
    <property type="entry name" value="NAD(P)-bd_dom_sf"/>
</dbReference>
<protein>
    <submittedName>
        <fullName evidence="5">6961_t:CDS:1</fullName>
    </submittedName>
</protein>
<dbReference type="PRINTS" id="PR00081">
    <property type="entry name" value="GDHRDH"/>
</dbReference>
<dbReference type="Pfam" id="PF03184">
    <property type="entry name" value="DDE_1"/>
    <property type="match status" value="1"/>
</dbReference>
<dbReference type="InterPro" id="IPR004875">
    <property type="entry name" value="DDE_SF_endonuclease_dom"/>
</dbReference>
<evidence type="ECO:0000256" key="1">
    <source>
        <dbReference type="ARBA" id="ARBA00006484"/>
    </source>
</evidence>
<dbReference type="InterPro" id="IPR002347">
    <property type="entry name" value="SDR_fam"/>
</dbReference>
<dbReference type="Gene3D" id="3.40.50.720">
    <property type="entry name" value="NAD(P)-binding Rossmann-like Domain"/>
    <property type="match status" value="2"/>
</dbReference>
<dbReference type="EMBL" id="CAJVPK010000064">
    <property type="protein sequence ID" value="CAG8441085.1"/>
    <property type="molecule type" value="Genomic_DNA"/>
</dbReference>
<evidence type="ECO:0000313" key="6">
    <source>
        <dbReference type="Proteomes" id="UP000789706"/>
    </source>
</evidence>
<dbReference type="Proteomes" id="UP000789706">
    <property type="component" value="Unassembled WGS sequence"/>
</dbReference>
<keyword evidence="6" id="KW-1185">Reference proteome</keyword>
<comment type="similarity">
    <text evidence="1">Belongs to the short-chain dehydrogenases/reductases (SDR) family.</text>
</comment>
<dbReference type="PROSITE" id="PS00061">
    <property type="entry name" value="ADH_SHORT"/>
    <property type="match status" value="1"/>
</dbReference>
<dbReference type="PANTHER" id="PTHR43618">
    <property type="entry name" value="7-ALPHA-HYDROXYSTEROID DEHYDROGENASE"/>
    <property type="match status" value="1"/>
</dbReference>
<name>A0A9N8V7M5_9GLOM</name>
<dbReference type="GO" id="GO:0003676">
    <property type="term" value="F:nucleic acid binding"/>
    <property type="evidence" value="ECO:0007669"/>
    <property type="project" value="InterPro"/>
</dbReference>
<sequence length="515" mass="57207">MDLNSLFGIKDKIILITGGSRGIGLMIAKGFIANGAKVYISSRKAEVCDQVAKDLSAKGPGKAISIPADLQKLSECKRLIAEIAKREEINNAGATWAAPFESFPDEAFEKAGTKEDPARVINIGSIEGESPGLEIYAYSASKAALHHLTRVMAGNLSNRNITFNTIAPGFFESKMTAQVLKDLKNVFLNNTPLNRFGTEEDVAGTCIYLTSRAGAYTTGATIVVDGGLLLILPELELTLKKFVLSYQHRVILNDSILIEKTKLLTTGLGGAVLANEVFIEKILPLLQNKCINYSSEQIYNIDETVLCANANGLHKLLPLIIGKYANPRYFKTINVVIKHNRQCVLLLLDNCRSHKIEGLVLSHVNILEQVEASQFIQDLKMNVLQAIHFIISSWDEVTALYLPNAIGIEEFLSVPEENIVYEDLEDDKIITELVDIFKKPEENIEDVEELDDSIEPVIIDISVALKSIENVQMFLFQQENSEKYIKLANTIEKFIKVKKINMSRQSSLDEFFPIK</sequence>
<dbReference type="AlphaFoldDB" id="A0A9N8V7M5"/>
<evidence type="ECO:0000313" key="5">
    <source>
        <dbReference type="EMBL" id="CAG8441085.1"/>
    </source>
</evidence>
<organism evidence="5 6">
    <name type="scientific">Diversispora eburnea</name>
    <dbReference type="NCBI Taxonomy" id="1213867"/>
    <lineage>
        <taxon>Eukaryota</taxon>
        <taxon>Fungi</taxon>
        <taxon>Fungi incertae sedis</taxon>
        <taxon>Mucoromycota</taxon>
        <taxon>Glomeromycotina</taxon>
        <taxon>Glomeromycetes</taxon>
        <taxon>Diversisporales</taxon>
        <taxon>Diversisporaceae</taxon>
        <taxon>Diversispora</taxon>
    </lineage>
</organism>
<evidence type="ECO:0000256" key="2">
    <source>
        <dbReference type="ARBA" id="ARBA00022857"/>
    </source>
</evidence>
<dbReference type="PANTHER" id="PTHR43618:SF17">
    <property type="entry name" value="RHAMNOLIPIDS BIOSYNTHESIS 3-OXOACYL-[ACYL-CARRIER-PROTEIN] REDUCTASE"/>
    <property type="match status" value="1"/>
</dbReference>
<dbReference type="SUPFAM" id="SSF51735">
    <property type="entry name" value="NAD(P)-binding Rossmann-fold domains"/>
    <property type="match status" value="1"/>
</dbReference>
<gene>
    <name evidence="5" type="ORF">DEBURN_LOCUS1445</name>
</gene>
<dbReference type="OrthoDB" id="294295at2759"/>
<dbReference type="InterPro" id="IPR020904">
    <property type="entry name" value="Sc_DH/Rdtase_CS"/>
</dbReference>
<feature type="domain" description="DDE-1" evidence="4">
    <location>
        <begin position="305"/>
        <end position="332"/>
    </location>
</feature>
<proteinExistence type="inferred from homology"/>